<evidence type="ECO:0000256" key="3">
    <source>
        <dbReference type="ARBA" id="ARBA00023239"/>
    </source>
</evidence>
<dbReference type="PANTHER" id="PTHR30502">
    <property type="entry name" value="2-KETO-3-DEOXY-L-RHAMNONATE ALDOLASE"/>
    <property type="match status" value="1"/>
</dbReference>
<evidence type="ECO:0000256" key="2">
    <source>
        <dbReference type="ARBA" id="ARBA00022723"/>
    </source>
</evidence>
<dbReference type="Proteomes" id="UP000629098">
    <property type="component" value="Unassembled WGS sequence"/>
</dbReference>
<dbReference type="SUPFAM" id="SSF51621">
    <property type="entry name" value="Phosphoenolpyruvate/pyruvate domain"/>
    <property type="match status" value="1"/>
</dbReference>
<feature type="domain" description="HpcH/HpaI aldolase/citrate lyase" evidence="4">
    <location>
        <begin position="27"/>
        <end position="237"/>
    </location>
</feature>
<sequence length="251" mass="27440">MVVNFKQRLNQLETLIGVVITLPCSETAEALSKLEFDWFWIDMEHGVLSLETVQLIMQATGDRCANLVRVPGNDSIWIKRVLDTGCDGIIVPHVMTPEEVKYALDACLYPPQGSRSVGSGRAQNYGMSSQEYLKTANEKIVVVLQIEHIDAVKNIESIIDVPGFDAIIVGPFDLSASMGLIGQVNHPDVQKAIGSVQEACLHKKIPIGIFTADTQNALSAKKAGFSLIGVGVDTMYLWRAAKQTLEEINSI</sequence>
<evidence type="ECO:0000256" key="1">
    <source>
        <dbReference type="ARBA" id="ARBA00005568"/>
    </source>
</evidence>
<dbReference type="RefSeq" id="WP_190827994.1">
    <property type="nucleotide sequence ID" value="NZ_CAWPPI010000046.1"/>
</dbReference>
<protein>
    <submittedName>
        <fullName evidence="5">2,4-dihydroxyhept-2-ene-1,7-dioic acid aldolase</fullName>
    </submittedName>
</protein>
<dbReference type="InterPro" id="IPR040442">
    <property type="entry name" value="Pyrv_kinase-like_dom_sf"/>
</dbReference>
<gene>
    <name evidence="5" type="ORF">ICL16_12600</name>
</gene>
<dbReference type="EMBL" id="JACXAE010000046">
    <property type="protein sequence ID" value="MBD2772890.1"/>
    <property type="molecule type" value="Genomic_DNA"/>
</dbReference>
<dbReference type="AlphaFoldDB" id="A0A8J7CDK6"/>
<accession>A0A8J7CDK6</accession>
<proteinExistence type="inferred from homology"/>
<dbReference type="Gene3D" id="3.20.20.60">
    <property type="entry name" value="Phosphoenolpyruvate-binding domains"/>
    <property type="match status" value="1"/>
</dbReference>
<keyword evidence="6" id="KW-1185">Reference proteome</keyword>
<reference evidence="5" key="1">
    <citation type="submission" date="2020-09" db="EMBL/GenBank/DDBJ databases">
        <title>Iningainema tapete sp. nov. (Scytonemataceae, Cyanobacteria) from greenhouses in central Florida (USA) produces two types of nodularin with biosynthetic potential for microcystin-LR and anabaenopeptins.</title>
        <authorList>
            <person name="Berthold D.E."/>
            <person name="Lefler F.W."/>
            <person name="Huang I.-S."/>
            <person name="Abdulla H."/>
            <person name="Zimba P.V."/>
            <person name="Laughinghouse H.D. IV."/>
        </authorList>
    </citation>
    <scope>NUCLEOTIDE SEQUENCE</scope>
    <source>
        <strain evidence="5">BLCCT55</strain>
    </source>
</reference>
<keyword evidence="2" id="KW-0479">Metal-binding</keyword>
<dbReference type="GO" id="GO:0016832">
    <property type="term" value="F:aldehyde-lyase activity"/>
    <property type="evidence" value="ECO:0007669"/>
    <property type="project" value="TreeGrafter"/>
</dbReference>
<dbReference type="GO" id="GO:0046872">
    <property type="term" value="F:metal ion binding"/>
    <property type="evidence" value="ECO:0007669"/>
    <property type="project" value="UniProtKB-KW"/>
</dbReference>
<dbReference type="InterPro" id="IPR050251">
    <property type="entry name" value="HpcH-HpaI_aldolase"/>
</dbReference>
<evidence type="ECO:0000259" key="4">
    <source>
        <dbReference type="Pfam" id="PF03328"/>
    </source>
</evidence>
<organism evidence="5 6">
    <name type="scientific">Iningainema tapete BLCC-T55</name>
    <dbReference type="NCBI Taxonomy" id="2748662"/>
    <lineage>
        <taxon>Bacteria</taxon>
        <taxon>Bacillati</taxon>
        <taxon>Cyanobacteriota</taxon>
        <taxon>Cyanophyceae</taxon>
        <taxon>Nostocales</taxon>
        <taxon>Scytonemataceae</taxon>
        <taxon>Iningainema tapete</taxon>
    </lineage>
</organism>
<dbReference type="InterPro" id="IPR005000">
    <property type="entry name" value="Aldolase/citrate-lyase_domain"/>
</dbReference>
<comment type="similarity">
    <text evidence="1">Belongs to the HpcH/HpaI aldolase family.</text>
</comment>
<dbReference type="Pfam" id="PF03328">
    <property type="entry name" value="HpcH_HpaI"/>
    <property type="match status" value="1"/>
</dbReference>
<keyword evidence="3" id="KW-0456">Lyase</keyword>
<evidence type="ECO:0000313" key="5">
    <source>
        <dbReference type="EMBL" id="MBD2772890.1"/>
    </source>
</evidence>
<dbReference type="InterPro" id="IPR015813">
    <property type="entry name" value="Pyrv/PenolPyrv_kinase-like_dom"/>
</dbReference>
<comment type="caution">
    <text evidence="5">The sequence shown here is derived from an EMBL/GenBank/DDBJ whole genome shotgun (WGS) entry which is preliminary data.</text>
</comment>
<dbReference type="PANTHER" id="PTHR30502:SF0">
    <property type="entry name" value="PHOSPHOENOLPYRUVATE CARBOXYLASE FAMILY PROTEIN"/>
    <property type="match status" value="1"/>
</dbReference>
<dbReference type="GO" id="GO:0005737">
    <property type="term" value="C:cytoplasm"/>
    <property type="evidence" value="ECO:0007669"/>
    <property type="project" value="TreeGrafter"/>
</dbReference>
<name>A0A8J7CDK6_9CYAN</name>
<evidence type="ECO:0000313" key="6">
    <source>
        <dbReference type="Proteomes" id="UP000629098"/>
    </source>
</evidence>